<feature type="transmembrane region" description="Helical" evidence="12">
    <location>
        <begin position="189"/>
        <end position="210"/>
    </location>
</feature>
<dbReference type="Pfam" id="PF00520">
    <property type="entry name" value="Ion_trans"/>
    <property type="match status" value="1"/>
</dbReference>
<dbReference type="Gene3D" id="1.10.287.70">
    <property type="match status" value="1"/>
</dbReference>
<evidence type="ECO:0000256" key="7">
    <source>
        <dbReference type="ARBA" id="ARBA00022958"/>
    </source>
</evidence>
<evidence type="ECO:0000256" key="12">
    <source>
        <dbReference type="SAM" id="Phobius"/>
    </source>
</evidence>
<evidence type="ECO:0000256" key="9">
    <source>
        <dbReference type="ARBA" id="ARBA00023065"/>
    </source>
</evidence>
<keyword evidence="7" id="KW-0630">Potassium</keyword>
<protein>
    <submittedName>
        <fullName evidence="14">Voltage-gated potassium channel</fullName>
    </submittedName>
</protein>
<evidence type="ECO:0000256" key="8">
    <source>
        <dbReference type="ARBA" id="ARBA00022989"/>
    </source>
</evidence>
<dbReference type="GO" id="GO:0005249">
    <property type="term" value="F:voltage-gated potassium channel activity"/>
    <property type="evidence" value="ECO:0007669"/>
    <property type="project" value="InterPro"/>
</dbReference>
<feature type="transmembrane region" description="Helical" evidence="12">
    <location>
        <begin position="216"/>
        <end position="235"/>
    </location>
</feature>
<evidence type="ECO:0000256" key="5">
    <source>
        <dbReference type="ARBA" id="ARBA00022826"/>
    </source>
</evidence>
<evidence type="ECO:0000256" key="4">
    <source>
        <dbReference type="ARBA" id="ARBA00022692"/>
    </source>
</evidence>
<accession>A0A1W2GF30</accession>
<name>A0A1W2GF30_REIFA</name>
<keyword evidence="8 12" id="KW-1133">Transmembrane helix</keyword>
<dbReference type="OrthoDB" id="9799090at2"/>
<organism evidence="14 15">
    <name type="scientific">Reichenbachiella faecimaris</name>
    <dbReference type="NCBI Taxonomy" id="692418"/>
    <lineage>
        <taxon>Bacteria</taxon>
        <taxon>Pseudomonadati</taxon>
        <taxon>Bacteroidota</taxon>
        <taxon>Cytophagia</taxon>
        <taxon>Cytophagales</taxon>
        <taxon>Reichenbachiellaceae</taxon>
        <taxon>Reichenbachiella</taxon>
    </lineage>
</organism>
<evidence type="ECO:0000256" key="11">
    <source>
        <dbReference type="ARBA" id="ARBA00023303"/>
    </source>
</evidence>
<keyword evidence="6" id="KW-0851">Voltage-gated channel</keyword>
<feature type="domain" description="Ion transport" evidence="13">
    <location>
        <begin position="28"/>
        <end position="238"/>
    </location>
</feature>
<dbReference type="Proteomes" id="UP000192472">
    <property type="component" value="Unassembled WGS sequence"/>
</dbReference>
<gene>
    <name evidence="14" type="ORF">SAMN04488029_2419</name>
</gene>
<keyword evidence="15" id="KW-1185">Reference proteome</keyword>
<dbReference type="STRING" id="692418.SAMN04488029_2419"/>
<reference evidence="14 15" key="1">
    <citation type="submission" date="2017-04" db="EMBL/GenBank/DDBJ databases">
        <authorList>
            <person name="Afonso C.L."/>
            <person name="Miller P.J."/>
            <person name="Scott M.A."/>
            <person name="Spackman E."/>
            <person name="Goraichik I."/>
            <person name="Dimitrov K.M."/>
            <person name="Suarez D.L."/>
            <person name="Swayne D.E."/>
        </authorList>
    </citation>
    <scope>NUCLEOTIDE SEQUENCE [LARGE SCALE GENOMIC DNA]</scope>
    <source>
        <strain evidence="14 15">DSM 26133</strain>
    </source>
</reference>
<dbReference type="PANTHER" id="PTHR11537:SF254">
    <property type="entry name" value="POTASSIUM VOLTAGE-GATED CHANNEL PROTEIN SHAB"/>
    <property type="match status" value="1"/>
</dbReference>
<dbReference type="EMBL" id="FWYF01000002">
    <property type="protein sequence ID" value="SMD35255.1"/>
    <property type="molecule type" value="Genomic_DNA"/>
</dbReference>
<dbReference type="GO" id="GO:0008076">
    <property type="term" value="C:voltage-gated potassium channel complex"/>
    <property type="evidence" value="ECO:0007669"/>
    <property type="project" value="InterPro"/>
</dbReference>
<sequence>MDNDYSNMKKWQQKIHEVIFGYHTAAGKVFDLALLIAIVASVLIVMLESVKDIEAHYGEELRMIEWGFTFLFSVEYLARILSSPRPLKYVTSFMGIVDLLSLIPTYLSFFIVGTHSLSVIRSFRLIRVFRILKLTHFMGGAQQLGTALWGSRHKIVVFMGTVVCIVVIAGTMMYLIEDGQNGFTSIPKSIYWAIVTITTVGYGDIAPQTIFGQTAASILMILGYAIIAVPTGIVTSQMMTDAKKLGTITCSNCGEEDLPNRSRFCLNCAARLNNPPIQQ</sequence>
<evidence type="ECO:0000256" key="10">
    <source>
        <dbReference type="ARBA" id="ARBA00023136"/>
    </source>
</evidence>
<feature type="transmembrane region" description="Helical" evidence="12">
    <location>
        <begin position="155"/>
        <end position="177"/>
    </location>
</feature>
<proteinExistence type="predicted"/>
<evidence type="ECO:0000256" key="2">
    <source>
        <dbReference type="ARBA" id="ARBA00022448"/>
    </source>
</evidence>
<keyword evidence="3" id="KW-0633">Potassium transport</keyword>
<evidence type="ECO:0000256" key="6">
    <source>
        <dbReference type="ARBA" id="ARBA00022882"/>
    </source>
</evidence>
<dbReference type="GO" id="GO:0001508">
    <property type="term" value="P:action potential"/>
    <property type="evidence" value="ECO:0007669"/>
    <property type="project" value="TreeGrafter"/>
</dbReference>
<keyword evidence="9" id="KW-0406">Ion transport</keyword>
<feature type="transmembrane region" description="Helical" evidence="12">
    <location>
        <begin position="63"/>
        <end position="81"/>
    </location>
</feature>
<keyword evidence="10 12" id="KW-0472">Membrane</keyword>
<dbReference type="InterPro" id="IPR005821">
    <property type="entry name" value="Ion_trans_dom"/>
</dbReference>
<comment type="subcellular location">
    <subcellularLocation>
        <location evidence="1">Membrane</location>
        <topology evidence="1">Multi-pass membrane protein</topology>
    </subcellularLocation>
</comment>
<keyword evidence="2" id="KW-0813">Transport</keyword>
<dbReference type="InterPro" id="IPR027359">
    <property type="entry name" value="Volt_channel_dom_sf"/>
</dbReference>
<dbReference type="AlphaFoldDB" id="A0A1W2GF30"/>
<dbReference type="PRINTS" id="PR00169">
    <property type="entry name" value="KCHANNEL"/>
</dbReference>
<keyword evidence="5" id="KW-0631">Potassium channel</keyword>
<evidence type="ECO:0000256" key="1">
    <source>
        <dbReference type="ARBA" id="ARBA00004141"/>
    </source>
</evidence>
<evidence type="ECO:0000313" key="15">
    <source>
        <dbReference type="Proteomes" id="UP000192472"/>
    </source>
</evidence>
<dbReference type="PANTHER" id="PTHR11537">
    <property type="entry name" value="VOLTAGE-GATED POTASSIUM CHANNEL"/>
    <property type="match status" value="1"/>
</dbReference>
<keyword evidence="11 14" id="KW-0407">Ion channel</keyword>
<evidence type="ECO:0000259" key="13">
    <source>
        <dbReference type="Pfam" id="PF00520"/>
    </source>
</evidence>
<dbReference type="Gene3D" id="1.20.120.350">
    <property type="entry name" value="Voltage-gated potassium channels. Chain C"/>
    <property type="match status" value="1"/>
</dbReference>
<dbReference type="SUPFAM" id="SSF81324">
    <property type="entry name" value="Voltage-gated potassium channels"/>
    <property type="match status" value="1"/>
</dbReference>
<evidence type="ECO:0000313" key="14">
    <source>
        <dbReference type="EMBL" id="SMD35255.1"/>
    </source>
</evidence>
<keyword evidence="4 12" id="KW-0812">Transmembrane</keyword>
<evidence type="ECO:0000256" key="3">
    <source>
        <dbReference type="ARBA" id="ARBA00022538"/>
    </source>
</evidence>
<feature type="transmembrane region" description="Helical" evidence="12">
    <location>
        <begin position="93"/>
        <end position="119"/>
    </location>
</feature>
<feature type="transmembrane region" description="Helical" evidence="12">
    <location>
        <begin position="32"/>
        <end position="51"/>
    </location>
</feature>
<dbReference type="InterPro" id="IPR028325">
    <property type="entry name" value="VG_K_chnl"/>
</dbReference>